<organism evidence="1 2">
    <name type="scientific">Mucor flavus</name>
    <dbReference type="NCBI Taxonomy" id="439312"/>
    <lineage>
        <taxon>Eukaryota</taxon>
        <taxon>Fungi</taxon>
        <taxon>Fungi incertae sedis</taxon>
        <taxon>Mucoromycota</taxon>
        <taxon>Mucoromycotina</taxon>
        <taxon>Mucoromycetes</taxon>
        <taxon>Mucorales</taxon>
        <taxon>Mucorineae</taxon>
        <taxon>Mucoraceae</taxon>
        <taxon>Mucor</taxon>
    </lineage>
</organism>
<proteinExistence type="predicted"/>
<evidence type="ECO:0008006" key="3">
    <source>
        <dbReference type="Google" id="ProtNLM"/>
    </source>
</evidence>
<gene>
    <name evidence="1" type="ORF">MFLAVUS_008523</name>
</gene>
<reference evidence="1 2" key="1">
    <citation type="submission" date="2024-04" db="EMBL/GenBank/DDBJ databases">
        <title>genome sequences of Mucor flavus KT1a and Helicostylum pulchrum KT1b strains isolated from the surface of a dry-aged beef.</title>
        <authorList>
            <person name="Toyotome T."/>
            <person name="Hosono M."/>
            <person name="Torimaru M."/>
            <person name="Fukuda K."/>
            <person name="Mikami N."/>
        </authorList>
    </citation>
    <scope>NUCLEOTIDE SEQUENCE [LARGE SCALE GENOMIC DNA]</scope>
    <source>
        <strain evidence="1 2">KT1a</strain>
    </source>
</reference>
<keyword evidence="2" id="KW-1185">Reference proteome</keyword>
<sequence length="219" mass="25056">MDFVISKPQLTHHLKNNMLISVKKPSFEPEARNSEKTLQTRYELFMKWKDSDLDYTKNCIFIDEARSAVGTPARVETSKTRVPSHTIIGAIHSSSVIHVVIKKPPPRKEKAHNKKAAVVNKKRRKLVKGRERASDEIIMEEPIIEYVDIAESTDESNKPVPKGTNTAHFVEFMSELLDIMDLDGSLMGSYLVMDYCSIHKSHPMFRKIESRGYNRQGND</sequence>
<dbReference type="Gene3D" id="3.30.420.10">
    <property type="entry name" value="Ribonuclease H-like superfamily/Ribonuclease H"/>
    <property type="match status" value="1"/>
</dbReference>
<comment type="caution">
    <text evidence="1">The sequence shown here is derived from an EMBL/GenBank/DDBJ whole genome shotgun (WGS) entry which is preliminary data.</text>
</comment>
<protein>
    <recommendedName>
        <fullName evidence="3">Transposase</fullName>
    </recommendedName>
</protein>
<evidence type="ECO:0000313" key="1">
    <source>
        <dbReference type="EMBL" id="GAA5815017.1"/>
    </source>
</evidence>
<accession>A0ABP9Z7B6</accession>
<evidence type="ECO:0000313" key="2">
    <source>
        <dbReference type="Proteomes" id="UP001473302"/>
    </source>
</evidence>
<dbReference type="Proteomes" id="UP001473302">
    <property type="component" value="Unassembled WGS sequence"/>
</dbReference>
<name>A0ABP9Z7B6_9FUNG</name>
<dbReference type="InterPro" id="IPR036397">
    <property type="entry name" value="RNaseH_sf"/>
</dbReference>
<dbReference type="EMBL" id="BAABUK010000024">
    <property type="protein sequence ID" value="GAA5815017.1"/>
    <property type="molecule type" value="Genomic_DNA"/>
</dbReference>